<sequence length="98" mass="10617">MPVPPLLAVIGILLGAPAWAAPPAGVARASSASAHVLPTVRQRMQHDQVEVTRLQKEVARQESASQRASRQLEQQDAKIAELRRQLSKLRAEAPADQP</sequence>
<feature type="signal peptide" evidence="2">
    <location>
        <begin position="1"/>
        <end position="20"/>
    </location>
</feature>
<evidence type="ECO:0000256" key="2">
    <source>
        <dbReference type="SAM" id="SignalP"/>
    </source>
</evidence>
<dbReference type="Proteomes" id="UP000306317">
    <property type="component" value="Unassembled WGS sequence"/>
</dbReference>
<comment type="caution">
    <text evidence="3">The sequence shown here is derived from an EMBL/GenBank/DDBJ whole genome shotgun (WGS) entry which is preliminary data.</text>
</comment>
<keyword evidence="4" id="KW-1185">Reference proteome</keyword>
<dbReference type="RefSeq" id="WP_136258459.1">
    <property type="nucleotide sequence ID" value="NZ_MWIO01000026.1"/>
</dbReference>
<organism evidence="3 4">
    <name type="scientific">Rhodanobacter lindaniclasticus</name>
    <dbReference type="NCBI Taxonomy" id="75310"/>
    <lineage>
        <taxon>Bacteria</taxon>
        <taxon>Pseudomonadati</taxon>
        <taxon>Pseudomonadota</taxon>
        <taxon>Gammaproteobacteria</taxon>
        <taxon>Lysobacterales</taxon>
        <taxon>Rhodanobacteraceae</taxon>
        <taxon>Rhodanobacter</taxon>
    </lineage>
</organism>
<feature type="region of interest" description="Disordered" evidence="1">
    <location>
        <begin position="55"/>
        <end position="75"/>
    </location>
</feature>
<accession>A0A4S3KHQ5</accession>
<proteinExistence type="predicted"/>
<keyword evidence="2" id="KW-0732">Signal</keyword>
<feature type="compositionally biased region" description="Polar residues" evidence="1">
    <location>
        <begin position="62"/>
        <end position="72"/>
    </location>
</feature>
<feature type="chain" id="PRO_5020557410" description="Tol-pal system protein YbgF" evidence="2">
    <location>
        <begin position="21"/>
        <end position="98"/>
    </location>
</feature>
<dbReference type="AlphaFoldDB" id="A0A4S3KHQ5"/>
<evidence type="ECO:0008006" key="5">
    <source>
        <dbReference type="Google" id="ProtNLM"/>
    </source>
</evidence>
<gene>
    <name evidence="3" type="ORF">B1991_09365</name>
</gene>
<reference evidence="3 4" key="1">
    <citation type="submission" date="2017-02" db="EMBL/GenBank/DDBJ databases">
        <title>Whole genome sequencing of Rhodanobacter lindaniclasticus DSM 17932.</title>
        <authorList>
            <person name="Kumar S."/>
            <person name="Patil P."/>
            <person name="Patil P.B."/>
        </authorList>
    </citation>
    <scope>NUCLEOTIDE SEQUENCE [LARGE SCALE GENOMIC DNA]</scope>
    <source>
        <strain evidence="3 4">DSM 17932</strain>
    </source>
</reference>
<name>A0A4S3KHQ5_9GAMM</name>
<evidence type="ECO:0000313" key="4">
    <source>
        <dbReference type="Proteomes" id="UP000306317"/>
    </source>
</evidence>
<dbReference type="EMBL" id="MWIO01000026">
    <property type="protein sequence ID" value="THD07474.1"/>
    <property type="molecule type" value="Genomic_DNA"/>
</dbReference>
<evidence type="ECO:0000313" key="3">
    <source>
        <dbReference type="EMBL" id="THD07474.1"/>
    </source>
</evidence>
<protein>
    <recommendedName>
        <fullName evidence="5">Tol-pal system protein YbgF</fullName>
    </recommendedName>
</protein>
<evidence type="ECO:0000256" key="1">
    <source>
        <dbReference type="SAM" id="MobiDB-lite"/>
    </source>
</evidence>